<organism evidence="6 7">
    <name type="scientific">Pseudarthrobacter phenanthrenivorans</name>
    <name type="common">Arthrobacter phenanthrenivorans</name>
    <dbReference type="NCBI Taxonomy" id="361575"/>
    <lineage>
        <taxon>Bacteria</taxon>
        <taxon>Bacillati</taxon>
        <taxon>Actinomycetota</taxon>
        <taxon>Actinomycetes</taxon>
        <taxon>Micrococcales</taxon>
        <taxon>Micrococcaceae</taxon>
        <taxon>Pseudarthrobacter</taxon>
    </lineage>
</organism>
<protein>
    <submittedName>
        <fullName evidence="6">ABC transporter</fullName>
    </submittedName>
</protein>
<evidence type="ECO:0000256" key="2">
    <source>
        <dbReference type="ARBA" id="ARBA00022448"/>
    </source>
</evidence>
<comment type="similarity">
    <text evidence="1">Belongs to the ABC transporter superfamily.</text>
</comment>
<evidence type="ECO:0000259" key="5">
    <source>
        <dbReference type="PROSITE" id="PS50893"/>
    </source>
</evidence>
<dbReference type="GO" id="GO:0005524">
    <property type="term" value="F:ATP binding"/>
    <property type="evidence" value="ECO:0007669"/>
    <property type="project" value="UniProtKB-KW"/>
</dbReference>
<dbReference type="PROSITE" id="PS50893">
    <property type="entry name" value="ABC_TRANSPORTER_2"/>
    <property type="match status" value="1"/>
</dbReference>
<dbReference type="EMBL" id="JWTB01000009">
    <property type="protein sequence ID" value="KIC68571.1"/>
    <property type="molecule type" value="Genomic_DNA"/>
</dbReference>
<dbReference type="Gene3D" id="3.40.50.300">
    <property type="entry name" value="P-loop containing nucleotide triphosphate hydrolases"/>
    <property type="match status" value="1"/>
</dbReference>
<dbReference type="SMART" id="SM00382">
    <property type="entry name" value="AAA"/>
    <property type="match status" value="1"/>
</dbReference>
<sequence length="235" mass="25801">MIEVKNLVRTFNSGDRTIKPVNDVSFTLEQGTLASIVGKSGSGKSTLLSLLGALDKPTSGDVGVDGVSLASLPDGRLTEYRRRDIGFVFQQFNLIPNLSAVDNVMLPMEFAGVRKAARLQRAKDLLEQVQLDPSKHDRRINRLSGGEQQRVAIARALANEPKLILADEPTGNLDEQTGDHIIELLSSLSRDHNTTILVVTHDRVLANKTDRRFRLQQGKLTEEPVRSRNTVAATA</sequence>
<dbReference type="AlphaFoldDB" id="A0A0B4DPB2"/>
<dbReference type="InterPro" id="IPR003439">
    <property type="entry name" value="ABC_transporter-like_ATP-bd"/>
</dbReference>
<evidence type="ECO:0000313" key="6">
    <source>
        <dbReference type="EMBL" id="KIC68571.1"/>
    </source>
</evidence>
<dbReference type="GO" id="GO:0098796">
    <property type="term" value="C:membrane protein complex"/>
    <property type="evidence" value="ECO:0007669"/>
    <property type="project" value="UniProtKB-ARBA"/>
</dbReference>
<dbReference type="GO" id="GO:0022857">
    <property type="term" value="F:transmembrane transporter activity"/>
    <property type="evidence" value="ECO:0007669"/>
    <property type="project" value="UniProtKB-ARBA"/>
</dbReference>
<dbReference type="SUPFAM" id="SSF52540">
    <property type="entry name" value="P-loop containing nucleoside triphosphate hydrolases"/>
    <property type="match status" value="1"/>
</dbReference>
<evidence type="ECO:0000313" key="7">
    <source>
        <dbReference type="Proteomes" id="UP000031196"/>
    </source>
</evidence>
<comment type="caution">
    <text evidence="6">The sequence shown here is derived from an EMBL/GenBank/DDBJ whole genome shotgun (WGS) entry which is preliminary data.</text>
</comment>
<keyword evidence="3" id="KW-0547">Nucleotide-binding</keyword>
<evidence type="ECO:0000256" key="3">
    <source>
        <dbReference type="ARBA" id="ARBA00022741"/>
    </source>
</evidence>
<dbReference type="Pfam" id="PF00005">
    <property type="entry name" value="ABC_tran"/>
    <property type="match status" value="1"/>
</dbReference>
<dbReference type="CDD" id="cd03255">
    <property type="entry name" value="ABC_MJ0796_LolCDE_FtsE"/>
    <property type="match status" value="1"/>
</dbReference>
<evidence type="ECO:0000256" key="4">
    <source>
        <dbReference type="ARBA" id="ARBA00022840"/>
    </source>
</evidence>
<gene>
    <name evidence="6" type="ORF">RM50_04925</name>
</gene>
<dbReference type="OrthoDB" id="9778572at2"/>
<dbReference type="PANTHER" id="PTHR42798">
    <property type="entry name" value="LIPOPROTEIN-RELEASING SYSTEM ATP-BINDING PROTEIN LOLD"/>
    <property type="match status" value="1"/>
</dbReference>
<dbReference type="FunFam" id="3.40.50.300:FF:000032">
    <property type="entry name" value="Export ABC transporter ATP-binding protein"/>
    <property type="match status" value="1"/>
</dbReference>
<dbReference type="PANTHER" id="PTHR42798:SF7">
    <property type="entry name" value="ALPHA-D-RIBOSE 1-METHYLPHOSPHONATE 5-TRIPHOSPHATE SYNTHASE SUBUNIT PHNL"/>
    <property type="match status" value="1"/>
</dbReference>
<feature type="domain" description="ABC transporter" evidence="5">
    <location>
        <begin position="2"/>
        <end position="235"/>
    </location>
</feature>
<evidence type="ECO:0000256" key="1">
    <source>
        <dbReference type="ARBA" id="ARBA00005417"/>
    </source>
</evidence>
<dbReference type="InterPro" id="IPR017871">
    <property type="entry name" value="ABC_transporter-like_CS"/>
</dbReference>
<keyword evidence="4" id="KW-0067">ATP-binding</keyword>
<proteinExistence type="inferred from homology"/>
<keyword evidence="2" id="KW-0813">Transport</keyword>
<dbReference type="Proteomes" id="UP000031196">
    <property type="component" value="Unassembled WGS sequence"/>
</dbReference>
<dbReference type="GO" id="GO:0016887">
    <property type="term" value="F:ATP hydrolysis activity"/>
    <property type="evidence" value="ECO:0007669"/>
    <property type="project" value="InterPro"/>
</dbReference>
<accession>A0A0B4DPB2</accession>
<name>A0A0B4DPB2_PSEPS</name>
<dbReference type="RefSeq" id="WP_043450564.1">
    <property type="nucleotide sequence ID" value="NZ_JWTB01000009.1"/>
</dbReference>
<dbReference type="InterPro" id="IPR017911">
    <property type="entry name" value="MacB-like_ATP-bd"/>
</dbReference>
<dbReference type="InterPro" id="IPR003593">
    <property type="entry name" value="AAA+_ATPase"/>
</dbReference>
<reference evidence="6 7" key="1">
    <citation type="submission" date="2014-12" db="EMBL/GenBank/DDBJ databases">
        <title>Genome sequencing of Arthrobacter phenanthrenivorans SWC37.</title>
        <authorList>
            <person name="Tan P.W."/>
            <person name="Chan K.-G."/>
        </authorList>
    </citation>
    <scope>NUCLEOTIDE SEQUENCE [LARGE SCALE GENOMIC DNA]</scope>
    <source>
        <strain evidence="6 7">SWC37</strain>
    </source>
</reference>
<dbReference type="PROSITE" id="PS00211">
    <property type="entry name" value="ABC_TRANSPORTER_1"/>
    <property type="match status" value="1"/>
</dbReference>
<dbReference type="InterPro" id="IPR027417">
    <property type="entry name" value="P-loop_NTPase"/>
</dbReference>